<accession>A0A6N2MRA1</accession>
<dbReference type="InterPro" id="IPR057670">
    <property type="entry name" value="SH3_retrovirus"/>
</dbReference>
<dbReference type="CDD" id="cd09272">
    <property type="entry name" value="RNase_HI_RT_Ty1"/>
    <property type="match status" value="1"/>
</dbReference>
<dbReference type="GO" id="GO:0003676">
    <property type="term" value="F:nucleic acid binding"/>
    <property type="evidence" value="ECO:0007669"/>
    <property type="project" value="InterPro"/>
</dbReference>
<dbReference type="Pfam" id="PF07727">
    <property type="entry name" value="RVT_2"/>
    <property type="match status" value="2"/>
</dbReference>
<dbReference type="Pfam" id="PF13976">
    <property type="entry name" value="gag_pre-integrs"/>
    <property type="match status" value="1"/>
</dbReference>
<dbReference type="InterPro" id="IPR025724">
    <property type="entry name" value="GAG-pre-integrase_dom"/>
</dbReference>
<feature type="region of interest" description="Disordered" evidence="1">
    <location>
        <begin position="1"/>
        <end position="44"/>
    </location>
</feature>
<gene>
    <name evidence="3" type="ORF">SVIM_LOCUS409724</name>
</gene>
<organism evidence="3">
    <name type="scientific">Salix viminalis</name>
    <name type="common">Common osier</name>
    <name type="synonym">Basket willow</name>
    <dbReference type="NCBI Taxonomy" id="40686"/>
    <lineage>
        <taxon>Eukaryota</taxon>
        <taxon>Viridiplantae</taxon>
        <taxon>Streptophyta</taxon>
        <taxon>Embryophyta</taxon>
        <taxon>Tracheophyta</taxon>
        <taxon>Spermatophyta</taxon>
        <taxon>Magnoliopsida</taxon>
        <taxon>eudicotyledons</taxon>
        <taxon>Gunneridae</taxon>
        <taxon>Pentapetalae</taxon>
        <taxon>rosids</taxon>
        <taxon>fabids</taxon>
        <taxon>Malpighiales</taxon>
        <taxon>Salicaceae</taxon>
        <taxon>Saliceae</taxon>
        <taxon>Salix</taxon>
    </lineage>
</organism>
<dbReference type="Gene3D" id="3.30.420.10">
    <property type="entry name" value="Ribonuclease H-like superfamily/Ribonuclease H"/>
    <property type="match status" value="1"/>
</dbReference>
<feature type="domain" description="Integrase catalytic" evidence="2">
    <location>
        <begin position="252"/>
        <end position="351"/>
    </location>
</feature>
<proteinExistence type="predicted"/>
<evidence type="ECO:0000256" key="1">
    <source>
        <dbReference type="SAM" id="MobiDB-lite"/>
    </source>
</evidence>
<evidence type="ECO:0000313" key="3">
    <source>
        <dbReference type="EMBL" id="VFU56826.1"/>
    </source>
</evidence>
<dbReference type="PANTHER" id="PTHR11439:SF467">
    <property type="entry name" value="INTEGRASE CATALYTIC DOMAIN-CONTAINING PROTEIN"/>
    <property type="match status" value="1"/>
</dbReference>
<dbReference type="SUPFAM" id="SSF56672">
    <property type="entry name" value="DNA/RNA polymerases"/>
    <property type="match status" value="1"/>
</dbReference>
<sequence length="1052" mass="120850">MRTQDPKQDNPQDHRNEKTEMTEMITHKPKQDNHKETKERREQVEPLVKAKEALETELEKISDGKVSLDIEYGLFYAVIETQMGGFVDGLVREKKEKENGIGVLKSEVKEPRMKVETERHGGARQMGYGDEKWRSMINSGHKNLGGLDILSQKILVYGVRRGNLYYMELTEKGGSKLSQAHQTENQDRKHALVWLWHLRLGHLSFGYLKKLQPQLFSGLSNLDFHCEICELAKSHCIPYLPSLHKSLEPFAVIHSDAWGPAKIPSFSNARNFLSHHGIRHQTSCTYTPQQHGLAKRKNKQIMEIVRASLFGMNLPKYYWGEVVKSTAYLINRTPSSIIDFQSPQQKMESLLSVPHLPNLEPRVFGCTVYVHIPKVLRSKLDLCAKRCVFVGYSEFQKGYWCYDPHHRKVHVTLDASFRESEPYFSGGVLGSSLQGESNNKENEDIFELEEMRPSRDDNLEDCTDQNDLSNDPPMSLELPTPTPLIKESTENVSPRSPQVTLNPNPNEINEIPVLKNNVTNRYPQRLNRGVPKKQYEPDPKHKTKYPINNYISTHRLSESYAFTVNQLSNVSIPSNVQDALADPKWTKAMNEEMEALQKNNTWELCQLPTGKKKVGCKWVFTVKLKVDGSIDRYKARSTEWITTYQETFAPVAKMNTIWILISIAVNRDWTLQQFNVKNAFLNGDLEEEVYMELPPGVKTRRFSSTMKEFSYKQRNSDHTLFIKHKEGKVTTLIVYVDDMVLTGDDPEERKTLQQFLASKFEMKDLGQLKYFLGIEVSRSKTGICLSQRKYVLNLLAETGMLACKPVDTPMEINHKLGQAKNQRPTDKGCYQRLVGKLIYLSHTWPDIVYAVSVVSQFMHSPGEEHMKVVYRILRYIKSAPGRGLLFSKKEVQDIKGYTDSDWAGNQTDRRSTSGYFTFVEGNLVTWRSKKQKVVARSSAEAEFRGMAHGVCELLWIKHVLQDLGIDYETSMDLHCDNKAAIEIAHNPVQHDRTKHVEVDWHFIKENLDQKIIQFPFVWSEDQLADILTKTVSGRVFYDAISKMGMINIYAPS</sequence>
<dbReference type="AlphaFoldDB" id="A0A6N2MRA1"/>
<protein>
    <recommendedName>
        <fullName evidence="2">Integrase catalytic domain-containing protein</fullName>
    </recommendedName>
</protein>
<dbReference type="InterPro" id="IPR013103">
    <property type="entry name" value="RVT_2"/>
</dbReference>
<feature type="compositionally biased region" description="Polar residues" evidence="1">
    <location>
        <begin position="490"/>
        <end position="501"/>
    </location>
</feature>
<evidence type="ECO:0000259" key="2">
    <source>
        <dbReference type="PROSITE" id="PS50994"/>
    </source>
</evidence>
<dbReference type="PROSITE" id="PS50994">
    <property type="entry name" value="INTEGRASE"/>
    <property type="match status" value="1"/>
</dbReference>
<dbReference type="PANTHER" id="PTHR11439">
    <property type="entry name" value="GAG-POL-RELATED RETROTRANSPOSON"/>
    <property type="match status" value="1"/>
</dbReference>
<dbReference type="GO" id="GO:0015074">
    <property type="term" value="P:DNA integration"/>
    <property type="evidence" value="ECO:0007669"/>
    <property type="project" value="InterPro"/>
</dbReference>
<dbReference type="InterPro" id="IPR012337">
    <property type="entry name" value="RNaseH-like_sf"/>
</dbReference>
<dbReference type="InterPro" id="IPR001584">
    <property type="entry name" value="Integrase_cat-core"/>
</dbReference>
<feature type="region of interest" description="Disordered" evidence="1">
    <location>
        <begin position="451"/>
        <end position="508"/>
    </location>
</feature>
<name>A0A6N2MRA1_SALVM</name>
<reference evidence="3" key="1">
    <citation type="submission" date="2019-03" db="EMBL/GenBank/DDBJ databases">
        <authorList>
            <person name="Mank J."/>
            <person name="Almeida P."/>
        </authorList>
    </citation>
    <scope>NUCLEOTIDE SEQUENCE</scope>
    <source>
        <strain evidence="3">78183</strain>
    </source>
</reference>
<dbReference type="InterPro" id="IPR043502">
    <property type="entry name" value="DNA/RNA_pol_sf"/>
</dbReference>
<dbReference type="SUPFAM" id="SSF53098">
    <property type="entry name" value="Ribonuclease H-like"/>
    <property type="match status" value="1"/>
</dbReference>
<dbReference type="EMBL" id="CAADRP010001929">
    <property type="protein sequence ID" value="VFU56826.1"/>
    <property type="molecule type" value="Genomic_DNA"/>
</dbReference>
<dbReference type="Pfam" id="PF25597">
    <property type="entry name" value="SH3_retrovirus"/>
    <property type="match status" value="1"/>
</dbReference>
<dbReference type="InterPro" id="IPR036397">
    <property type="entry name" value="RNaseH_sf"/>
</dbReference>